<sequence length="147" mass="16746">MGVPYGLRSLTNQNITLFVWFFNLMFSSIHILPRMYTDLTQNRLPTRWVIPLPRVTSDMHITFPVCDTSCRCSNDWTLQGPSHPLGTSGVRIIRYILGFLYMGLFTHSVALLNVGPLPRRVEYFAFRLTFEVPASNRHGASLLGILS</sequence>
<keyword evidence="3" id="KW-1185">Reference proteome</keyword>
<protein>
    <submittedName>
        <fullName evidence="2">AC5 protein</fullName>
    </submittedName>
</protein>
<dbReference type="EMBL" id="HM626515">
    <property type="protein sequence ID" value="AEF12619.1"/>
    <property type="molecule type" value="Genomic_DNA"/>
</dbReference>
<evidence type="ECO:0000256" key="1">
    <source>
        <dbReference type="SAM" id="Phobius"/>
    </source>
</evidence>
<feature type="transmembrane region" description="Helical" evidence="1">
    <location>
        <begin position="15"/>
        <end position="33"/>
    </location>
</feature>
<keyword evidence="1" id="KW-0812">Transmembrane</keyword>
<keyword evidence="1" id="KW-1133">Transmembrane helix</keyword>
<name>F6KBA1_9GEMI</name>
<gene>
    <name evidence="2" type="primary">AC5</name>
</gene>
<accession>F6KBA1</accession>
<dbReference type="Proteomes" id="UP000232577">
    <property type="component" value="Segment DNA A"/>
</dbReference>
<feature type="transmembrane region" description="Helical" evidence="1">
    <location>
        <begin position="92"/>
        <end position="114"/>
    </location>
</feature>
<dbReference type="KEGG" id="vg:37617252"/>
<organism evidence="2 3">
    <name type="scientific">Chenopodium leaf curl virus</name>
    <dbReference type="NCBI Taxonomy" id="1032478"/>
    <lineage>
        <taxon>Viruses</taxon>
        <taxon>Monodnaviria</taxon>
        <taxon>Shotokuvirae</taxon>
        <taxon>Cressdnaviricota</taxon>
        <taxon>Repensiviricetes</taxon>
        <taxon>Geplafuvirales</taxon>
        <taxon>Geminiviridae</taxon>
        <taxon>Begomovirus</taxon>
        <taxon>Begomovirus chenopodii</taxon>
    </lineage>
</organism>
<keyword evidence="1" id="KW-0472">Membrane</keyword>
<evidence type="ECO:0000313" key="2">
    <source>
        <dbReference type="EMBL" id="AEF12619.1"/>
    </source>
</evidence>
<dbReference type="RefSeq" id="YP_009506378.1">
    <property type="nucleotide sequence ID" value="NC_038440.1"/>
</dbReference>
<dbReference type="GeneID" id="37617252"/>
<dbReference type="OrthoDB" id="39927at10239"/>
<evidence type="ECO:0000313" key="3">
    <source>
        <dbReference type="Proteomes" id="UP000232577"/>
    </source>
</evidence>
<reference evidence="2 3" key="1">
    <citation type="journal article" date="2011" name="PLoS ONE">
        <title>Exploring the diversity of plant DNA viruses and their satellites using vector-enabled metagenomics on whiteflies.</title>
        <authorList>
            <person name="Ng T.F."/>
            <person name="Duffy S."/>
            <person name="Polston J.E."/>
            <person name="Bixby E."/>
            <person name="Vallad G.E."/>
            <person name="Breitbart M."/>
        </authorList>
    </citation>
    <scope>NUCLEOTIDE SEQUENCE [LARGE SCALE GENOMIC DNA]</scope>
</reference>
<proteinExistence type="predicted"/>